<reference evidence="1" key="1">
    <citation type="submission" date="2021-02" db="EMBL/GenBank/DDBJ databases">
        <authorList>
            <person name="Nowell W R."/>
        </authorList>
    </citation>
    <scope>NUCLEOTIDE SEQUENCE</scope>
</reference>
<dbReference type="AlphaFoldDB" id="A0A815ULS9"/>
<comment type="caution">
    <text evidence="1">The sequence shown here is derived from an EMBL/GenBank/DDBJ whole genome shotgun (WGS) entry which is preliminary data.</text>
</comment>
<name>A0A815ULS9_9BILA</name>
<gene>
    <name evidence="1" type="ORF">SEV965_LOCUS37099</name>
</gene>
<feature type="non-terminal residue" evidence="1">
    <location>
        <position position="1"/>
    </location>
</feature>
<evidence type="ECO:0000313" key="2">
    <source>
        <dbReference type="Proteomes" id="UP000663889"/>
    </source>
</evidence>
<dbReference type="EMBL" id="CAJNOU010007304">
    <property type="protein sequence ID" value="CAF1522532.1"/>
    <property type="molecule type" value="Genomic_DNA"/>
</dbReference>
<proteinExistence type="predicted"/>
<dbReference type="Proteomes" id="UP000663889">
    <property type="component" value="Unassembled WGS sequence"/>
</dbReference>
<protein>
    <submittedName>
        <fullName evidence="1">Uncharacterized protein</fullName>
    </submittedName>
</protein>
<sequence length="23" mass="2803">KQDEDLWFSSFERRDKIASNLAF</sequence>
<evidence type="ECO:0000313" key="1">
    <source>
        <dbReference type="EMBL" id="CAF1522532.1"/>
    </source>
</evidence>
<accession>A0A815ULS9</accession>
<organism evidence="1 2">
    <name type="scientific">Rotaria sordida</name>
    <dbReference type="NCBI Taxonomy" id="392033"/>
    <lineage>
        <taxon>Eukaryota</taxon>
        <taxon>Metazoa</taxon>
        <taxon>Spiralia</taxon>
        <taxon>Gnathifera</taxon>
        <taxon>Rotifera</taxon>
        <taxon>Eurotatoria</taxon>
        <taxon>Bdelloidea</taxon>
        <taxon>Philodinida</taxon>
        <taxon>Philodinidae</taxon>
        <taxon>Rotaria</taxon>
    </lineage>
</organism>